<feature type="domain" description="Phosphoribosyl-AMP cyclohydrolase" evidence="12">
    <location>
        <begin position="27"/>
        <end position="101"/>
    </location>
</feature>
<keyword evidence="7 11" id="KW-0963">Cytoplasm</keyword>
<evidence type="ECO:0000256" key="4">
    <source>
        <dbReference type="ARBA" id="ARBA00005204"/>
    </source>
</evidence>
<comment type="cofactor">
    <cofactor evidence="11">
        <name>Mg(2+)</name>
        <dbReference type="ChEBI" id="CHEBI:18420"/>
    </cofactor>
    <text evidence="11">Binds 1 Mg(2+) ion per subunit.</text>
</comment>
<evidence type="ECO:0000256" key="1">
    <source>
        <dbReference type="ARBA" id="ARBA00000024"/>
    </source>
</evidence>
<dbReference type="AlphaFoldDB" id="A0A7C3GCZ4"/>
<feature type="binding site" evidence="11">
    <location>
        <position position="74"/>
    </location>
    <ligand>
        <name>Mg(2+)</name>
        <dbReference type="ChEBI" id="CHEBI:18420"/>
    </ligand>
</feature>
<evidence type="ECO:0000313" key="13">
    <source>
        <dbReference type="EMBL" id="HFC97137.1"/>
    </source>
</evidence>
<dbReference type="UniPathway" id="UPA00031">
    <property type="reaction ID" value="UER00008"/>
</dbReference>
<dbReference type="Gene3D" id="4.10.80.70">
    <property type="match status" value="1"/>
</dbReference>
<dbReference type="GO" id="GO:0004636">
    <property type="term" value="F:phosphoribosyl-ATP diphosphatase activity"/>
    <property type="evidence" value="ECO:0007669"/>
    <property type="project" value="UniProtKB-EC"/>
</dbReference>
<dbReference type="Gene3D" id="3.10.20.810">
    <property type="entry name" value="Phosphoribosyl-AMP cyclohydrolase"/>
    <property type="match status" value="1"/>
</dbReference>
<evidence type="ECO:0000256" key="11">
    <source>
        <dbReference type="HAMAP-Rule" id="MF_01021"/>
    </source>
</evidence>
<dbReference type="FunFam" id="3.10.20.810:FF:000001">
    <property type="entry name" value="Histidine biosynthesis bifunctional protein HisIE"/>
    <property type="match status" value="1"/>
</dbReference>
<name>A0A7C3GCZ4_9BACT</name>
<dbReference type="GO" id="GO:0008270">
    <property type="term" value="F:zinc ion binding"/>
    <property type="evidence" value="ECO:0007669"/>
    <property type="project" value="UniProtKB-UniRule"/>
</dbReference>
<keyword evidence="9 11" id="KW-0378">Hydrolase</keyword>
<dbReference type="PANTHER" id="PTHR42945">
    <property type="entry name" value="HISTIDINE BIOSYNTHESIS BIFUNCTIONAL PROTEIN"/>
    <property type="match status" value="1"/>
</dbReference>
<comment type="pathway">
    <text evidence="3 11">Amino-acid biosynthesis; L-histidine biosynthesis; L-histidine from 5-phospho-alpha-D-ribose 1-diphosphate: step 3/9.</text>
</comment>
<dbReference type="PANTHER" id="PTHR42945:SF1">
    <property type="entry name" value="HISTIDINE BIOSYNTHESIS BIFUNCTIONAL PROTEIN HIS7"/>
    <property type="match status" value="1"/>
</dbReference>
<dbReference type="HAMAP" id="MF_01021">
    <property type="entry name" value="HisI"/>
    <property type="match status" value="1"/>
</dbReference>
<dbReference type="EMBL" id="DRMH01000015">
    <property type="protein sequence ID" value="HFC97137.1"/>
    <property type="molecule type" value="Genomic_DNA"/>
</dbReference>
<evidence type="ECO:0000256" key="2">
    <source>
        <dbReference type="ARBA" id="ARBA00001460"/>
    </source>
</evidence>
<dbReference type="Proteomes" id="UP000886043">
    <property type="component" value="Unassembled WGS sequence"/>
</dbReference>
<evidence type="ECO:0000256" key="10">
    <source>
        <dbReference type="ARBA" id="ARBA00023102"/>
    </source>
</evidence>
<dbReference type="GO" id="GO:0000105">
    <property type="term" value="P:L-histidine biosynthetic process"/>
    <property type="evidence" value="ECO:0007669"/>
    <property type="project" value="UniProtKB-UniRule"/>
</dbReference>
<keyword evidence="11" id="KW-0460">Magnesium</keyword>
<feature type="binding site" evidence="11">
    <location>
        <position position="92"/>
    </location>
    <ligand>
        <name>Zn(2+)</name>
        <dbReference type="ChEBI" id="CHEBI:29105"/>
        <note>ligand shared between dimeric partners</note>
    </ligand>
</feature>
<evidence type="ECO:0000256" key="6">
    <source>
        <dbReference type="ARBA" id="ARBA00008299"/>
    </source>
</evidence>
<gene>
    <name evidence="11 13" type="primary">hisI</name>
    <name evidence="13" type="ORF">ENJ40_01595</name>
</gene>
<comment type="similarity">
    <text evidence="5">In the C-terminal section; belongs to the PRA-PH family.</text>
</comment>
<comment type="subcellular location">
    <subcellularLocation>
        <location evidence="11">Cytoplasm</location>
    </subcellularLocation>
</comment>
<comment type="subunit">
    <text evidence="11">Homodimer.</text>
</comment>
<organism evidence="13">
    <name type="scientific">Thermosulfurimonas dismutans</name>
    <dbReference type="NCBI Taxonomy" id="999894"/>
    <lineage>
        <taxon>Bacteria</taxon>
        <taxon>Pseudomonadati</taxon>
        <taxon>Thermodesulfobacteriota</taxon>
        <taxon>Thermodesulfobacteria</taxon>
        <taxon>Thermodesulfobacteriales</taxon>
        <taxon>Thermodesulfobacteriaceae</taxon>
        <taxon>Thermosulfurimonas</taxon>
    </lineage>
</organism>
<comment type="function">
    <text evidence="11">Catalyzes the hydrolysis of the adenine ring of phosphoribosyl-AMP.</text>
</comment>
<comment type="caution">
    <text evidence="13">The sequence shown here is derived from an EMBL/GenBank/DDBJ whole genome shotgun (WGS) entry which is preliminary data.</text>
</comment>
<feature type="binding site" evidence="11">
    <location>
        <position position="99"/>
    </location>
    <ligand>
        <name>Zn(2+)</name>
        <dbReference type="ChEBI" id="CHEBI:29105"/>
        <note>ligand shared between dimeric partners</note>
    </ligand>
</feature>
<comment type="pathway">
    <text evidence="4">Amino-acid biosynthesis; L-histidine biosynthesis; L-histidine from 5-phospho-alpha-D-ribose 1-diphosphate: step 2/9.</text>
</comment>
<sequence length="128" mass="14326">MLRPDFEKGGGLVPVIVQDAETGEVLMLAYMNEEAWERTLATGKAHFFSRSRGKIWLKGETSGHVQEVRDILLDCDADTVLLRVKQHGGAACHTGYRSCFYRRIRGGQVEIVGQKIFDPEEVYGRKGA</sequence>
<dbReference type="InterPro" id="IPR002496">
    <property type="entry name" value="PRib_AMP_CycHydrolase_dom"/>
</dbReference>
<accession>A0A7C3GCZ4</accession>
<feature type="binding site" evidence="11">
    <location>
        <position position="78"/>
    </location>
    <ligand>
        <name>Mg(2+)</name>
        <dbReference type="ChEBI" id="CHEBI:18420"/>
    </ligand>
</feature>
<dbReference type="GO" id="GO:0004635">
    <property type="term" value="F:phosphoribosyl-AMP cyclohydrolase activity"/>
    <property type="evidence" value="ECO:0007669"/>
    <property type="project" value="UniProtKB-UniRule"/>
</dbReference>
<protein>
    <recommendedName>
        <fullName evidence="11">Phosphoribosyl-AMP cyclohydrolase</fullName>
        <shortName evidence="11">PRA-CH</shortName>
        <ecNumber evidence="11">3.5.4.19</ecNumber>
    </recommendedName>
</protein>
<dbReference type="EC" id="3.5.4.19" evidence="11"/>
<evidence type="ECO:0000256" key="5">
    <source>
        <dbReference type="ARBA" id="ARBA00007731"/>
    </source>
</evidence>
<evidence type="ECO:0000259" key="12">
    <source>
        <dbReference type="Pfam" id="PF01502"/>
    </source>
</evidence>
<dbReference type="InterPro" id="IPR026660">
    <property type="entry name" value="PRA-CH"/>
</dbReference>
<comment type="similarity">
    <text evidence="11">Belongs to the PRA-CH family.</text>
</comment>
<dbReference type="NCBIfam" id="NF000768">
    <property type="entry name" value="PRK00051.1"/>
    <property type="match status" value="1"/>
</dbReference>
<dbReference type="InterPro" id="IPR038019">
    <property type="entry name" value="PRib_AMP_CycHydrolase_sf"/>
</dbReference>
<feature type="binding site" evidence="11">
    <location>
        <position position="75"/>
    </location>
    <ligand>
        <name>Zn(2+)</name>
        <dbReference type="ChEBI" id="CHEBI:29105"/>
        <note>ligand shared between dimeric partners</note>
    </ligand>
</feature>
<comment type="cofactor">
    <cofactor evidence="11">
        <name>Zn(2+)</name>
        <dbReference type="ChEBI" id="CHEBI:29105"/>
    </cofactor>
    <text evidence="11">Binds 1 zinc ion per subunit.</text>
</comment>
<evidence type="ECO:0000256" key="3">
    <source>
        <dbReference type="ARBA" id="ARBA00005169"/>
    </source>
</evidence>
<comment type="catalytic activity">
    <reaction evidence="2">
        <text>1-(5-phospho-beta-D-ribosyl)-ATP + H2O = 1-(5-phospho-beta-D-ribosyl)-5'-AMP + diphosphate + H(+)</text>
        <dbReference type="Rhea" id="RHEA:22828"/>
        <dbReference type="ChEBI" id="CHEBI:15377"/>
        <dbReference type="ChEBI" id="CHEBI:15378"/>
        <dbReference type="ChEBI" id="CHEBI:33019"/>
        <dbReference type="ChEBI" id="CHEBI:59457"/>
        <dbReference type="ChEBI" id="CHEBI:73183"/>
        <dbReference type="EC" id="3.6.1.31"/>
    </reaction>
</comment>
<dbReference type="Pfam" id="PF01502">
    <property type="entry name" value="PRA-CH"/>
    <property type="match status" value="1"/>
</dbReference>
<evidence type="ECO:0000256" key="9">
    <source>
        <dbReference type="ARBA" id="ARBA00022801"/>
    </source>
</evidence>
<feature type="binding site" evidence="11">
    <location>
        <position position="76"/>
    </location>
    <ligand>
        <name>Mg(2+)</name>
        <dbReference type="ChEBI" id="CHEBI:18420"/>
    </ligand>
</feature>
<keyword evidence="11" id="KW-0862">Zinc</keyword>
<keyword evidence="11" id="KW-0479">Metal-binding</keyword>
<dbReference type="SUPFAM" id="SSF141734">
    <property type="entry name" value="HisI-like"/>
    <property type="match status" value="1"/>
</dbReference>
<comment type="catalytic activity">
    <reaction evidence="1 11">
        <text>1-(5-phospho-beta-D-ribosyl)-5'-AMP + H2O = 1-(5-phospho-beta-D-ribosyl)-5-[(5-phospho-beta-D-ribosylamino)methylideneamino]imidazole-4-carboxamide</text>
        <dbReference type="Rhea" id="RHEA:20049"/>
        <dbReference type="ChEBI" id="CHEBI:15377"/>
        <dbReference type="ChEBI" id="CHEBI:58435"/>
        <dbReference type="ChEBI" id="CHEBI:59457"/>
        <dbReference type="EC" id="3.5.4.19"/>
    </reaction>
</comment>
<keyword evidence="8 11" id="KW-0028">Amino-acid biosynthesis</keyword>
<comment type="similarity">
    <text evidence="6">In the N-terminal section; belongs to the PRA-CH family.</text>
</comment>
<evidence type="ECO:0000256" key="8">
    <source>
        <dbReference type="ARBA" id="ARBA00022605"/>
    </source>
</evidence>
<keyword evidence="10 11" id="KW-0368">Histidine biosynthesis</keyword>
<dbReference type="GO" id="GO:0000287">
    <property type="term" value="F:magnesium ion binding"/>
    <property type="evidence" value="ECO:0007669"/>
    <property type="project" value="UniProtKB-UniRule"/>
</dbReference>
<dbReference type="GO" id="GO:0005737">
    <property type="term" value="C:cytoplasm"/>
    <property type="evidence" value="ECO:0007669"/>
    <property type="project" value="UniProtKB-SubCell"/>
</dbReference>
<evidence type="ECO:0000256" key="7">
    <source>
        <dbReference type="ARBA" id="ARBA00022490"/>
    </source>
</evidence>
<proteinExistence type="inferred from homology"/>
<reference evidence="13" key="1">
    <citation type="journal article" date="2020" name="mSystems">
        <title>Genome- and Community-Level Interaction Insights into Carbon Utilization and Element Cycling Functions of Hydrothermarchaeota in Hydrothermal Sediment.</title>
        <authorList>
            <person name="Zhou Z."/>
            <person name="Liu Y."/>
            <person name="Xu W."/>
            <person name="Pan J."/>
            <person name="Luo Z.H."/>
            <person name="Li M."/>
        </authorList>
    </citation>
    <scope>NUCLEOTIDE SEQUENCE [LARGE SCALE GENOMIC DNA]</scope>
    <source>
        <strain evidence="13">HyVt-483</strain>
    </source>
</reference>